<keyword evidence="3" id="KW-1185">Reference proteome</keyword>
<accession>A0ABU0NZ55</accession>
<feature type="region of interest" description="Disordered" evidence="1">
    <location>
        <begin position="1"/>
        <end position="55"/>
    </location>
</feature>
<evidence type="ECO:0000313" key="2">
    <source>
        <dbReference type="EMBL" id="MDQ0584404.1"/>
    </source>
</evidence>
<proteinExistence type="predicted"/>
<name>A0ABU0NZ55_STRRH</name>
<organism evidence="2 3">
    <name type="scientific">Streptomyces rishiriensis</name>
    <dbReference type="NCBI Taxonomy" id="68264"/>
    <lineage>
        <taxon>Bacteria</taxon>
        <taxon>Bacillati</taxon>
        <taxon>Actinomycetota</taxon>
        <taxon>Actinomycetes</taxon>
        <taxon>Kitasatosporales</taxon>
        <taxon>Streptomycetaceae</taxon>
        <taxon>Streptomyces</taxon>
    </lineage>
</organism>
<evidence type="ECO:0000313" key="3">
    <source>
        <dbReference type="Proteomes" id="UP001230654"/>
    </source>
</evidence>
<reference evidence="2 3" key="1">
    <citation type="submission" date="2023-07" db="EMBL/GenBank/DDBJ databases">
        <title>Comparative genomics of wheat-associated soil bacteria to identify genetic determinants of phenazine resistance.</title>
        <authorList>
            <person name="Mouncey N."/>
        </authorList>
    </citation>
    <scope>NUCLEOTIDE SEQUENCE [LARGE SCALE GENOMIC DNA]</scope>
    <source>
        <strain evidence="2 3">B2I6</strain>
    </source>
</reference>
<dbReference type="RefSeq" id="WP_307166209.1">
    <property type="nucleotide sequence ID" value="NZ_JAUSWV010000002.1"/>
</dbReference>
<protein>
    <recommendedName>
        <fullName evidence="4">DUF2795 domain-containing protein</fullName>
    </recommendedName>
</protein>
<comment type="caution">
    <text evidence="2">The sequence shown here is derived from an EMBL/GenBank/DDBJ whole genome shotgun (WGS) entry which is preliminary data.</text>
</comment>
<dbReference type="InterPro" id="IPR021527">
    <property type="entry name" value="DUF2795"/>
</dbReference>
<evidence type="ECO:0000256" key="1">
    <source>
        <dbReference type="SAM" id="MobiDB-lite"/>
    </source>
</evidence>
<gene>
    <name evidence="2" type="ORF">QF030_006582</name>
</gene>
<dbReference type="EMBL" id="JAUSWV010000002">
    <property type="protein sequence ID" value="MDQ0584404.1"/>
    <property type="molecule type" value="Genomic_DNA"/>
</dbReference>
<feature type="compositionally biased region" description="Basic and acidic residues" evidence="1">
    <location>
        <begin position="30"/>
        <end position="39"/>
    </location>
</feature>
<dbReference type="Proteomes" id="UP001230654">
    <property type="component" value="Unassembled WGS sequence"/>
</dbReference>
<sequence length="126" mass="13972">MQRGSDRLSVHRDDEMKHELQGLLRSGHPTRVEEWHDPEPSAEDDPEIWGGPVVPGSSRATLETLRLELARTLGRSSFPADAGALAVGLRRKNAPDALVEAVRQLPSEDRYATVQELAEALVESRR</sequence>
<feature type="compositionally biased region" description="Basic and acidic residues" evidence="1">
    <location>
        <begin position="1"/>
        <end position="20"/>
    </location>
</feature>
<evidence type="ECO:0008006" key="4">
    <source>
        <dbReference type="Google" id="ProtNLM"/>
    </source>
</evidence>
<dbReference type="Pfam" id="PF11387">
    <property type="entry name" value="DUF2795"/>
    <property type="match status" value="1"/>
</dbReference>